<comment type="caution">
    <text evidence="2">The sequence shown here is derived from an EMBL/GenBank/DDBJ whole genome shotgun (WGS) entry which is preliminary data.</text>
</comment>
<evidence type="ECO:0000256" key="1">
    <source>
        <dbReference type="SAM" id="MobiDB-lite"/>
    </source>
</evidence>
<dbReference type="PANTHER" id="PTHR35175:SF1">
    <property type="entry name" value="OXIDOREDUCTASE"/>
    <property type="match status" value="1"/>
</dbReference>
<accession>A0A432WLR1</accession>
<protein>
    <recommendedName>
        <fullName evidence="4">DUF1289 domain-containing protein</fullName>
    </recommendedName>
</protein>
<evidence type="ECO:0008006" key="4">
    <source>
        <dbReference type="Google" id="ProtNLM"/>
    </source>
</evidence>
<evidence type="ECO:0000313" key="3">
    <source>
        <dbReference type="Proteomes" id="UP000287823"/>
    </source>
</evidence>
<dbReference type="AlphaFoldDB" id="A0A432WLR1"/>
<gene>
    <name evidence="2" type="ORF">CWE14_01135</name>
</gene>
<dbReference type="Proteomes" id="UP000287823">
    <property type="component" value="Unassembled WGS sequence"/>
</dbReference>
<evidence type="ECO:0000313" key="2">
    <source>
        <dbReference type="EMBL" id="RUO34637.1"/>
    </source>
</evidence>
<dbReference type="PANTHER" id="PTHR35175">
    <property type="entry name" value="DUF1289 DOMAIN-CONTAINING PROTEIN"/>
    <property type="match status" value="1"/>
</dbReference>
<reference evidence="2 3" key="1">
    <citation type="journal article" date="2011" name="Front. Microbiol.">
        <title>Genomic signatures of strain selection and enhancement in Bacillus atrophaeus var. globigii, a historical biowarfare simulant.</title>
        <authorList>
            <person name="Gibbons H.S."/>
            <person name="Broomall S.M."/>
            <person name="McNew L.A."/>
            <person name="Daligault H."/>
            <person name="Chapman C."/>
            <person name="Bruce D."/>
            <person name="Karavis M."/>
            <person name="Krepps M."/>
            <person name="McGregor P.A."/>
            <person name="Hong C."/>
            <person name="Park K.H."/>
            <person name="Akmal A."/>
            <person name="Feldman A."/>
            <person name="Lin J.S."/>
            <person name="Chang W.E."/>
            <person name="Higgs B.W."/>
            <person name="Demirev P."/>
            <person name="Lindquist J."/>
            <person name="Liem A."/>
            <person name="Fochler E."/>
            <person name="Read T.D."/>
            <person name="Tapia R."/>
            <person name="Johnson S."/>
            <person name="Bishop-Lilly K.A."/>
            <person name="Detter C."/>
            <person name="Han C."/>
            <person name="Sozhamannan S."/>
            <person name="Rosenzweig C.N."/>
            <person name="Skowronski E.W."/>
        </authorList>
    </citation>
    <scope>NUCLEOTIDE SEQUENCE [LARGE SCALE GENOMIC DNA]</scope>
    <source>
        <strain evidence="2 3">Y4G10-17</strain>
    </source>
</reference>
<proteinExistence type="predicted"/>
<dbReference type="EMBL" id="PIPO01000001">
    <property type="protein sequence ID" value="RUO34637.1"/>
    <property type="molecule type" value="Genomic_DNA"/>
</dbReference>
<dbReference type="RefSeq" id="WP_126797695.1">
    <property type="nucleotide sequence ID" value="NZ_PIPO01000001.1"/>
</dbReference>
<feature type="region of interest" description="Disordered" evidence="1">
    <location>
        <begin position="62"/>
        <end position="88"/>
    </location>
</feature>
<name>A0A432WLR1_9GAMM</name>
<keyword evidence="3" id="KW-1185">Reference proteome</keyword>
<organism evidence="2 3">
    <name type="scientific">Aliidiomarina soli</name>
    <dbReference type="NCBI Taxonomy" id="1928574"/>
    <lineage>
        <taxon>Bacteria</taxon>
        <taxon>Pseudomonadati</taxon>
        <taxon>Pseudomonadota</taxon>
        <taxon>Gammaproteobacteria</taxon>
        <taxon>Alteromonadales</taxon>
        <taxon>Idiomarinaceae</taxon>
        <taxon>Aliidiomarina</taxon>
    </lineage>
</organism>
<dbReference type="InterPro" id="IPR010710">
    <property type="entry name" value="DUF1289"/>
</dbReference>
<dbReference type="Pfam" id="PF06945">
    <property type="entry name" value="DUF1289"/>
    <property type="match status" value="1"/>
</dbReference>
<sequence length="88" mass="10311">MAANQLELFHLPNPCIGVCESNSKGYCKGCLRSRSERFNWHQKSEQEQRLILNKLTQRRARLRQQMHKASPQDDQGPIQQTDLFDKDL</sequence>